<evidence type="ECO:0000313" key="3">
    <source>
        <dbReference type="EMBL" id="GFH39761.1"/>
    </source>
</evidence>
<dbReference type="GO" id="GO:0005886">
    <property type="term" value="C:plasma membrane"/>
    <property type="evidence" value="ECO:0007669"/>
    <property type="project" value="UniProtKB-UniRule"/>
</dbReference>
<dbReference type="Pfam" id="PF04914">
    <property type="entry name" value="DltD"/>
    <property type="match status" value="1"/>
</dbReference>
<dbReference type="PIRSF" id="PIRSF021438">
    <property type="entry name" value="DltD"/>
    <property type="match status" value="1"/>
</dbReference>
<dbReference type="UniPathway" id="UPA00556"/>
<dbReference type="GO" id="GO:0070395">
    <property type="term" value="P:lipoteichoic acid biosynthetic process"/>
    <property type="evidence" value="ECO:0007669"/>
    <property type="project" value="UniProtKB-UniRule"/>
</dbReference>
<dbReference type="InterPro" id="IPR006998">
    <property type="entry name" value="DltD"/>
</dbReference>
<dbReference type="EMBL" id="BLLH01000001">
    <property type="protein sequence ID" value="GFH39761.1"/>
    <property type="molecule type" value="Genomic_DNA"/>
</dbReference>
<evidence type="ECO:0000256" key="2">
    <source>
        <dbReference type="SAM" id="Phobius"/>
    </source>
</evidence>
<evidence type="ECO:0000313" key="4">
    <source>
        <dbReference type="Proteomes" id="UP000475928"/>
    </source>
</evidence>
<dbReference type="PANTHER" id="PTHR40039:SF1">
    <property type="entry name" value="PROTEIN DLTD"/>
    <property type="match status" value="1"/>
</dbReference>
<dbReference type="AlphaFoldDB" id="A0A6A0B5F2"/>
<reference evidence="3 4" key="1">
    <citation type="submission" date="2020-02" db="EMBL/GenBank/DDBJ databases">
        <title>Draft genome sequence of Lactococcus sp. Hs20B0-1.</title>
        <authorList>
            <person name="Noda S."/>
            <person name="Yuki M."/>
            <person name="Ohkuma M."/>
        </authorList>
    </citation>
    <scope>NUCLEOTIDE SEQUENCE [LARGE SCALE GENOMIC DNA]</scope>
    <source>
        <strain evidence="3 4">Hs20B0-1</strain>
    </source>
</reference>
<evidence type="ECO:0000256" key="1">
    <source>
        <dbReference type="PIRNR" id="PIRNR021438"/>
    </source>
</evidence>
<keyword evidence="1" id="KW-1003">Cell membrane</keyword>
<dbReference type="Proteomes" id="UP000475928">
    <property type="component" value="Unassembled WGS sequence"/>
</dbReference>
<gene>
    <name evidence="3" type="primary">dltD</name>
    <name evidence="3" type="ORF">Hs20B_01590</name>
</gene>
<comment type="caution">
    <text evidence="3">The sequence shown here is derived from an EMBL/GenBank/DDBJ whole genome shotgun (WGS) entry which is preliminary data.</text>
</comment>
<name>A0A6A0B5F2_9LACT</name>
<proteinExistence type="inferred from homology"/>
<keyword evidence="2" id="KW-0812">Transmembrane</keyword>
<keyword evidence="1 2" id="KW-0472">Membrane</keyword>
<protein>
    <recommendedName>
        <fullName evidence="1">Protein DltD</fullName>
    </recommendedName>
</protein>
<comment type="pathway">
    <text evidence="1">Cell wall biogenesis; lipoteichoic acid biosynthesis.</text>
</comment>
<dbReference type="InterPro" id="IPR023896">
    <property type="entry name" value="LTA_DltD"/>
</dbReference>
<dbReference type="RefSeq" id="WP_172354660.1">
    <property type="nucleotide sequence ID" value="NZ_BLLH01000001.1"/>
</dbReference>
<comment type="similarity">
    <text evidence="1">Belongs to the DltD family.</text>
</comment>
<keyword evidence="4" id="KW-1185">Reference proteome</keyword>
<keyword evidence="2" id="KW-1133">Transmembrane helix</keyword>
<feature type="transmembrane region" description="Helical" evidence="2">
    <location>
        <begin position="6"/>
        <end position="25"/>
    </location>
</feature>
<dbReference type="PANTHER" id="PTHR40039">
    <property type="entry name" value="PROTEIN DLTD"/>
    <property type="match status" value="1"/>
</dbReference>
<organism evidence="3 4">
    <name type="scientific">Pseudolactococcus insecticola</name>
    <dbReference type="NCBI Taxonomy" id="2709158"/>
    <lineage>
        <taxon>Bacteria</taxon>
        <taxon>Bacillati</taxon>
        <taxon>Bacillota</taxon>
        <taxon>Bacilli</taxon>
        <taxon>Lactobacillales</taxon>
        <taxon>Streptococcaceae</taxon>
        <taxon>Pseudolactococcus</taxon>
    </lineage>
</organism>
<dbReference type="NCBIfam" id="TIGR04092">
    <property type="entry name" value="LTA_DltD"/>
    <property type="match status" value="1"/>
</dbReference>
<sequence>MLKRLWLIFGPILVAVVMILAVILLSPISHKKHDLFEEKRAAVASSAIVFKNAGLKNQALSDPNHRFVPFFGSSEWQRFDEMHPSVLAAAYHRDYTPFLLGMKGTESLTQYFGMQQIKPQLKNKQAVFVVSPQWFVKEGQMPQAFEHYYAGDQAYEFLMTQTGSKAEQYAAKRFLAMMPESPMTKMMKKVAKSEKLSTLDRNELKFLKHLSQREDNIFDGLQIKDNYSKKVLPKTQKLPQKYDIDVLSQKASALGKAHTKNNPYGILDKFYTKRVAGQLAELKESQKDYDYLKSPEYGDFQLVLDEFAKENTSVMFVIPPVNQKWQNYTGLSQEMYEKTVAKIKYQLTSQGFNRIADLSECGGNPYFMQDTIHLGWNGWLAFDQAVAPFLTQKQTQPSYEINNHFLSQTWANQTDIYR</sequence>
<accession>A0A6A0B5F2</accession>